<comment type="similarity">
    <text evidence="2">Belongs to the MreD family.</text>
</comment>
<organism evidence="9 10">
    <name type="scientific">Cryptobacterium curtum (strain ATCC 700683 / DSM 15641 / CCUG 43107 / 12-3)</name>
    <dbReference type="NCBI Taxonomy" id="469378"/>
    <lineage>
        <taxon>Bacteria</taxon>
        <taxon>Bacillati</taxon>
        <taxon>Actinomycetota</taxon>
        <taxon>Coriobacteriia</taxon>
        <taxon>Eggerthellales</taxon>
        <taxon>Eggerthellaceae</taxon>
        <taxon>Cryptobacterium</taxon>
    </lineage>
</organism>
<dbReference type="STRING" id="469378.Ccur_06090"/>
<keyword evidence="3" id="KW-1003">Cell membrane</keyword>
<dbReference type="GO" id="GO:0008360">
    <property type="term" value="P:regulation of cell shape"/>
    <property type="evidence" value="ECO:0007669"/>
    <property type="project" value="UniProtKB-KW"/>
</dbReference>
<evidence type="ECO:0000256" key="5">
    <source>
        <dbReference type="ARBA" id="ARBA00022960"/>
    </source>
</evidence>
<dbReference type="GO" id="GO:0005886">
    <property type="term" value="C:plasma membrane"/>
    <property type="evidence" value="ECO:0007669"/>
    <property type="project" value="UniProtKB-SubCell"/>
</dbReference>
<keyword evidence="5" id="KW-0133">Cell shape</keyword>
<dbReference type="EMBL" id="CP001682">
    <property type="protein sequence ID" value="ACU94325.1"/>
    <property type="molecule type" value="Genomic_DNA"/>
</dbReference>
<feature type="transmembrane region" description="Helical" evidence="8">
    <location>
        <begin position="36"/>
        <end position="59"/>
    </location>
</feature>
<evidence type="ECO:0000256" key="8">
    <source>
        <dbReference type="SAM" id="Phobius"/>
    </source>
</evidence>
<evidence type="ECO:0000256" key="2">
    <source>
        <dbReference type="ARBA" id="ARBA00007776"/>
    </source>
</evidence>
<protein>
    <submittedName>
        <fullName evidence="9">Rod shape-determining protein MreD</fullName>
    </submittedName>
</protein>
<dbReference type="AlphaFoldDB" id="C7MN35"/>
<feature type="transmembrane region" description="Helical" evidence="8">
    <location>
        <begin position="6"/>
        <end position="29"/>
    </location>
</feature>
<keyword evidence="6 8" id="KW-1133">Transmembrane helix</keyword>
<dbReference type="KEGG" id="ccu:Ccur_06090"/>
<dbReference type="RefSeq" id="WP_012803013.1">
    <property type="nucleotide sequence ID" value="NC_013170.1"/>
</dbReference>
<sequence>MQRETRIAVVGAFVAVILQIVLAPNIAFASIVPNILIVYAIVVAMCLPASASLWIAFFMGLASDLFGFGMIGSLSFLLVIATFTASRLYGAIADGRLAAALGTLMVFILAVNMLYAAFLIGASSTSILDAFIYRALPCTVYECAIGLVLYPLMSRLLEARTHGIGTAAASLKQLR</sequence>
<dbReference type="InterPro" id="IPR007227">
    <property type="entry name" value="Cell_shape_determining_MreD"/>
</dbReference>
<keyword evidence="10" id="KW-1185">Reference proteome</keyword>
<dbReference type="Pfam" id="PF04093">
    <property type="entry name" value="MreD"/>
    <property type="match status" value="1"/>
</dbReference>
<evidence type="ECO:0000313" key="10">
    <source>
        <dbReference type="Proteomes" id="UP000000954"/>
    </source>
</evidence>
<evidence type="ECO:0000256" key="1">
    <source>
        <dbReference type="ARBA" id="ARBA00004651"/>
    </source>
</evidence>
<name>C7MN35_CRYCD</name>
<feature type="transmembrane region" description="Helical" evidence="8">
    <location>
        <begin position="65"/>
        <end position="85"/>
    </location>
</feature>
<proteinExistence type="inferred from homology"/>
<evidence type="ECO:0000256" key="3">
    <source>
        <dbReference type="ARBA" id="ARBA00022475"/>
    </source>
</evidence>
<accession>C7MN35</accession>
<dbReference type="OrthoDB" id="3176916at2"/>
<gene>
    <name evidence="9" type="ordered locus">Ccur_06090</name>
</gene>
<dbReference type="Proteomes" id="UP000000954">
    <property type="component" value="Chromosome"/>
</dbReference>
<comment type="subcellular location">
    <subcellularLocation>
        <location evidence="1">Cell membrane</location>
        <topology evidence="1">Multi-pass membrane protein</topology>
    </subcellularLocation>
</comment>
<keyword evidence="7 8" id="KW-0472">Membrane</keyword>
<evidence type="ECO:0000256" key="7">
    <source>
        <dbReference type="ARBA" id="ARBA00023136"/>
    </source>
</evidence>
<evidence type="ECO:0000256" key="4">
    <source>
        <dbReference type="ARBA" id="ARBA00022692"/>
    </source>
</evidence>
<feature type="transmembrane region" description="Helical" evidence="8">
    <location>
        <begin position="132"/>
        <end position="152"/>
    </location>
</feature>
<evidence type="ECO:0000256" key="6">
    <source>
        <dbReference type="ARBA" id="ARBA00022989"/>
    </source>
</evidence>
<dbReference type="HOGENOM" id="CLU_1530235_0_0_11"/>
<keyword evidence="4 8" id="KW-0812">Transmembrane</keyword>
<dbReference type="eggNOG" id="COG2891">
    <property type="taxonomic scope" value="Bacteria"/>
</dbReference>
<feature type="transmembrane region" description="Helical" evidence="8">
    <location>
        <begin position="97"/>
        <end position="120"/>
    </location>
</feature>
<reference evidence="9 10" key="1">
    <citation type="journal article" date="2009" name="Stand. Genomic Sci.">
        <title>Complete genome sequence of Cryptobacterium curtum type strain (12-3).</title>
        <authorList>
            <person name="Mavrommatis K."/>
            <person name="Pukall R."/>
            <person name="Rohde C."/>
            <person name="Chen F."/>
            <person name="Sims D."/>
            <person name="Brettin T."/>
            <person name="Kuske C."/>
            <person name="Detter J.C."/>
            <person name="Han C."/>
            <person name="Lapidus A."/>
            <person name="Copeland A."/>
            <person name="Glavina Del Rio T."/>
            <person name="Nolan M."/>
            <person name="Lucas S."/>
            <person name="Tice H."/>
            <person name="Cheng J.F."/>
            <person name="Bruce D."/>
            <person name="Goodwin L."/>
            <person name="Pitluck S."/>
            <person name="Ovchinnikova G."/>
            <person name="Pati A."/>
            <person name="Ivanova N."/>
            <person name="Chen A."/>
            <person name="Palaniappan K."/>
            <person name="Chain P."/>
            <person name="D'haeseleer P."/>
            <person name="Goker M."/>
            <person name="Bristow J."/>
            <person name="Eisen J.A."/>
            <person name="Markowitz V."/>
            <person name="Hugenholtz P."/>
            <person name="Rohde M."/>
            <person name="Klenk H.P."/>
            <person name="Kyrpides N.C."/>
        </authorList>
    </citation>
    <scope>NUCLEOTIDE SEQUENCE [LARGE SCALE GENOMIC DNA]</scope>
    <source>
        <strain evidence="10">ATCC 700683 / DSM 15641 / 12-3</strain>
    </source>
</reference>
<evidence type="ECO:0000313" key="9">
    <source>
        <dbReference type="EMBL" id="ACU94325.1"/>
    </source>
</evidence>